<dbReference type="Pfam" id="PF00149">
    <property type="entry name" value="Metallophos"/>
    <property type="match status" value="1"/>
</dbReference>
<protein>
    <recommendedName>
        <fullName evidence="1">Calcineurin-like phosphoesterase domain-containing protein</fullName>
    </recommendedName>
</protein>
<dbReference type="GO" id="GO:0008803">
    <property type="term" value="F:bis(5'-nucleosyl)-tetraphosphatase (symmetrical) activity"/>
    <property type="evidence" value="ECO:0007669"/>
    <property type="project" value="TreeGrafter"/>
</dbReference>
<dbReference type="STRING" id="1437059.A6A05_02305"/>
<accession>A0A178MQ40</accession>
<dbReference type="AlphaFoldDB" id="A0A178MQ40"/>
<dbReference type="GO" id="GO:0016791">
    <property type="term" value="F:phosphatase activity"/>
    <property type="evidence" value="ECO:0007669"/>
    <property type="project" value="TreeGrafter"/>
</dbReference>
<evidence type="ECO:0000313" key="3">
    <source>
        <dbReference type="Proteomes" id="UP000078543"/>
    </source>
</evidence>
<dbReference type="PANTHER" id="PTHR42850">
    <property type="entry name" value="METALLOPHOSPHOESTERASE"/>
    <property type="match status" value="1"/>
</dbReference>
<organism evidence="2 3">
    <name type="scientific">Magnetospirillum moscoviense</name>
    <dbReference type="NCBI Taxonomy" id="1437059"/>
    <lineage>
        <taxon>Bacteria</taxon>
        <taxon>Pseudomonadati</taxon>
        <taxon>Pseudomonadota</taxon>
        <taxon>Alphaproteobacteria</taxon>
        <taxon>Rhodospirillales</taxon>
        <taxon>Rhodospirillaceae</taxon>
        <taxon>Magnetospirillum</taxon>
    </lineage>
</organism>
<dbReference type="Proteomes" id="UP000078543">
    <property type="component" value="Unassembled WGS sequence"/>
</dbReference>
<gene>
    <name evidence="2" type="ORF">A6A05_02305</name>
</gene>
<dbReference type="OrthoDB" id="9807890at2"/>
<reference evidence="2 3" key="1">
    <citation type="submission" date="2016-04" db="EMBL/GenBank/DDBJ databases">
        <title>Draft genome sequence of freshwater magnetotactic bacteria Magnetospirillum marisnigri SP-1 and Magnetospirillum moscoviense BB-1.</title>
        <authorList>
            <person name="Koziaeva V."/>
            <person name="Dziuba M.V."/>
            <person name="Ivanov T.M."/>
            <person name="Kuznetsov B."/>
            <person name="Grouzdev D.S."/>
        </authorList>
    </citation>
    <scope>NUCLEOTIDE SEQUENCE [LARGE SCALE GENOMIC DNA]</scope>
    <source>
        <strain evidence="2 3">BB-1</strain>
    </source>
</reference>
<proteinExistence type="predicted"/>
<dbReference type="GO" id="GO:0005737">
    <property type="term" value="C:cytoplasm"/>
    <property type="evidence" value="ECO:0007669"/>
    <property type="project" value="TreeGrafter"/>
</dbReference>
<dbReference type="InterPro" id="IPR029052">
    <property type="entry name" value="Metallo-depent_PP-like"/>
</dbReference>
<evidence type="ECO:0000313" key="2">
    <source>
        <dbReference type="EMBL" id="OAN50064.1"/>
    </source>
</evidence>
<dbReference type="EMBL" id="LWQU01000141">
    <property type="protein sequence ID" value="OAN50064.1"/>
    <property type="molecule type" value="Genomic_DNA"/>
</dbReference>
<dbReference type="GO" id="GO:0110154">
    <property type="term" value="P:RNA decapping"/>
    <property type="evidence" value="ECO:0007669"/>
    <property type="project" value="TreeGrafter"/>
</dbReference>
<feature type="domain" description="Calcineurin-like phosphoesterase" evidence="1">
    <location>
        <begin position="17"/>
        <end position="213"/>
    </location>
</feature>
<dbReference type="SUPFAM" id="SSF56300">
    <property type="entry name" value="Metallo-dependent phosphatases"/>
    <property type="match status" value="1"/>
</dbReference>
<keyword evidence="3" id="KW-1185">Reference proteome</keyword>
<dbReference type="CDD" id="cd00144">
    <property type="entry name" value="MPP_PPP_family"/>
    <property type="match status" value="1"/>
</dbReference>
<sequence>MRSDPASCFPSVPSGCRVYAIGDVHGRADLLDQLLARIAEDAQANAHKALSLVFLGDFVDRGLHSKAVVDRLIAGPPSTGPLAKAAWVCLRGNHEDYLVRFFTDQGSGRAWCANGGVATVESYAGPLTDEQRTDLAALQLAFIRALPRNHLRFLSRLPLWHLIGDYLFVHAGIRPGIRLEDQDPGDMLWIRDEFLFDPTPHPWVVVHGHSQRPLPEVRANRIGIDTGAYRSGVLTALVLDGSTQHFLST</sequence>
<name>A0A178MQ40_9PROT</name>
<dbReference type="InterPro" id="IPR050126">
    <property type="entry name" value="Ap4A_hydrolase"/>
</dbReference>
<evidence type="ECO:0000259" key="1">
    <source>
        <dbReference type="Pfam" id="PF00149"/>
    </source>
</evidence>
<dbReference type="InterPro" id="IPR004843">
    <property type="entry name" value="Calcineurin-like_PHP"/>
</dbReference>
<comment type="caution">
    <text evidence="2">The sequence shown here is derived from an EMBL/GenBank/DDBJ whole genome shotgun (WGS) entry which is preliminary data.</text>
</comment>
<dbReference type="Gene3D" id="3.60.21.10">
    <property type="match status" value="1"/>
</dbReference>
<dbReference type="RefSeq" id="WP_068500846.1">
    <property type="nucleotide sequence ID" value="NZ_LWQU01000141.1"/>
</dbReference>
<dbReference type="PANTHER" id="PTHR42850:SF4">
    <property type="entry name" value="ZINC-DEPENDENT ENDOPOLYPHOSPHATASE"/>
    <property type="match status" value="1"/>
</dbReference>